<dbReference type="InterPro" id="IPR037523">
    <property type="entry name" value="VOC_core"/>
</dbReference>
<dbReference type="EMBL" id="VIWT01000001">
    <property type="protein sequence ID" value="TWF96711.1"/>
    <property type="molecule type" value="Genomic_DNA"/>
</dbReference>
<dbReference type="PANTHER" id="PTHR35908:SF1">
    <property type="entry name" value="CONSERVED PROTEIN"/>
    <property type="match status" value="1"/>
</dbReference>
<feature type="domain" description="VOC" evidence="1">
    <location>
        <begin position="6"/>
        <end position="124"/>
    </location>
</feature>
<dbReference type="InterPro" id="IPR041581">
    <property type="entry name" value="Glyoxalase_6"/>
</dbReference>
<dbReference type="PANTHER" id="PTHR35908">
    <property type="entry name" value="HYPOTHETICAL FUSION PROTEIN"/>
    <property type="match status" value="1"/>
</dbReference>
<protein>
    <recommendedName>
        <fullName evidence="1">VOC domain-containing protein</fullName>
    </recommendedName>
</protein>
<sequence length="242" mass="25682">MVISWVYAFVDRPRERFERAAEFWTAVTGTSLSPRRGADGEFATFVPAAGDAHLKLQGVDAPAGGAHLDLVVDDVAATADRAIALGAALVADHGSLLVLDSPGGLGFCVVGSRGEAVRSEVFEGTRLDQVSIDVAPHAHDAETAFWSELTGWPVLTGSRPEFRAVQSPASLPVRLLIQRLDEPAATRAHLDFSCADVAATRARHEALGAVVVAEFPYWVVLRDPAGGVYCLTSRNPETGRLG</sequence>
<dbReference type="Proteomes" id="UP000317940">
    <property type="component" value="Unassembled WGS sequence"/>
</dbReference>
<evidence type="ECO:0000313" key="3">
    <source>
        <dbReference type="Proteomes" id="UP000317940"/>
    </source>
</evidence>
<dbReference type="InterPro" id="IPR029068">
    <property type="entry name" value="Glyas_Bleomycin-R_OHBP_Dase"/>
</dbReference>
<accession>A0A561UBG9</accession>
<dbReference type="RefSeq" id="WP_145903028.1">
    <property type="nucleotide sequence ID" value="NZ_BAAAMZ010000004.1"/>
</dbReference>
<dbReference type="OrthoDB" id="15077at2"/>
<dbReference type="AlphaFoldDB" id="A0A561UBG9"/>
<name>A0A561UBG9_9ACTN</name>
<evidence type="ECO:0000313" key="2">
    <source>
        <dbReference type="EMBL" id="TWF96711.1"/>
    </source>
</evidence>
<dbReference type="Gene3D" id="3.10.180.10">
    <property type="entry name" value="2,3-Dihydroxybiphenyl 1,2-Dioxygenase, domain 1"/>
    <property type="match status" value="2"/>
</dbReference>
<dbReference type="SUPFAM" id="SSF54593">
    <property type="entry name" value="Glyoxalase/Bleomycin resistance protein/Dihydroxybiphenyl dioxygenase"/>
    <property type="match status" value="2"/>
</dbReference>
<evidence type="ECO:0000259" key="1">
    <source>
        <dbReference type="PROSITE" id="PS51819"/>
    </source>
</evidence>
<dbReference type="PROSITE" id="PS51819">
    <property type="entry name" value="VOC"/>
    <property type="match status" value="1"/>
</dbReference>
<dbReference type="Pfam" id="PF18029">
    <property type="entry name" value="Glyoxalase_6"/>
    <property type="match status" value="2"/>
</dbReference>
<gene>
    <name evidence="2" type="ORF">FHX73_11483</name>
</gene>
<proteinExistence type="predicted"/>
<keyword evidence="3" id="KW-1185">Reference proteome</keyword>
<reference evidence="2 3" key="1">
    <citation type="submission" date="2019-06" db="EMBL/GenBank/DDBJ databases">
        <title>Sequencing the genomes of 1000 actinobacteria strains.</title>
        <authorList>
            <person name="Klenk H.-P."/>
        </authorList>
    </citation>
    <scope>NUCLEOTIDE SEQUENCE [LARGE SCALE GENOMIC DNA]</scope>
    <source>
        <strain evidence="2 3">DSM 44826</strain>
    </source>
</reference>
<organism evidence="2 3">
    <name type="scientific">Kitasatospora viridis</name>
    <dbReference type="NCBI Taxonomy" id="281105"/>
    <lineage>
        <taxon>Bacteria</taxon>
        <taxon>Bacillati</taxon>
        <taxon>Actinomycetota</taxon>
        <taxon>Actinomycetes</taxon>
        <taxon>Kitasatosporales</taxon>
        <taxon>Streptomycetaceae</taxon>
        <taxon>Kitasatospora</taxon>
    </lineage>
</organism>
<comment type="caution">
    <text evidence="2">The sequence shown here is derived from an EMBL/GenBank/DDBJ whole genome shotgun (WGS) entry which is preliminary data.</text>
</comment>